<keyword evidence="9" id="KW-1185">Reference proteome</keyword>
<evidence type="ECO:0000256" key="4">
    <source>
        <dbReference type="ARBA" id="ARBA00023033"/>
    </source>
</evidence>
<proteinExistence type="inferred from homology"/>
<dbReference type="InterPro" id="IPR016215">
    <property type="entry name" value="NTA_MOA"/>
</dbReference>
<keyword evidence="3" id="KW-0560">Oxidoreductase</keyword>
<dbReference type="PIRSF" id="PIRSF000337">
    <property type="entry name" value="NTA_MOA"/>
    <property type="match status" value="1"/>
</dbReference>
<feature type="binding site" evidence="6">
    <location>
        <position position="59"/>
    </location>
    <ligand>
        <name>FMN</name>
        <dbReference type="ChEBI" id="CHEBI:58210"/>
    </ligand>
</feature>
<feature type="domain" description="Luciferase-like" evidence="7">
    <location>
        <begin position="30"/>
        <end position="393"/>
    </location>
</feature>
<dbReference type="GO" id="GO:0004497">
    <property type="term" value="F:monooxygenase activity"/>
    <property type="evidence" value="ECO:0007669"/>
    <property type="project" value="UniProtKB-KW"/>
</dbReference>
<accession>A0A429Y7Z9</accession>
<dbReference type="PANTHER" id="PTHR30011:SF16">
    <property type="entry name" value="C2H2 FINGER DOMAIN TRANSCRIPTION FACTOR (EUROFUNG)-RELATED"/>
    <property type="match status" value="1"/>
</dbReference>
<evidence type="ECO:0000256" key="1">
    <source>
        <dbReference type="ARBA" id="ARBA00022630"/>
    </source>
</evidence>
<reference evidence="8" key="1">
    <citation type="submission" date="2018-12" db="EMBL/GenBank/DDBJ databases">
        <authorList>
            <person name="Sun L."/>
            <person name="Chen Z."/>
        </authorList>
    </citation>
    <scope>NUCLEOTIDE SEQUENCE [LARGE SCALE GENOMIC DNA]</scope>
    <source>
        <strain evidence="8">3-2-2</strain>
    </source>
</reference>
<evidence type="ECO:0000313" key="9">
    <source>
        <dbReference type="Proteomes" id="UP000287156"/>
    </source>
</evidence>
<sequence>MTGKRILLNAFVMNCPGNQAPGLWAHPEDRSHRYKDLDHWIELAKTLETARFDAVFLADVLGPYDVYQGNRDACLRQAVQSPINDPLLVIPAMASVTEHLGFGVTASVTHEHPYTFARRMSTLDHLTKGRVGWNIVTSYLKSASINIGLKEQVEHDERYNIAEEYLEVCYKLWEGSWEDGAVVRDTEKKMFVDPDKVHDIQHEGEYFSVPGAHLCEPSPQRTPVIYQAGLSSRGSAFAAKHAEGVYVSMPTIPIAKKYVQKIRSQAGNYGRKPEEIKIFSLFTPIVGKTEEEANAKYEDYKKHISREGALSLFSGWTGIDLSQFDPNENLQFVENDSMRSRVEIFTKADPDKQWTINEIAEFVGLGGIGPVVAGTPEAIADEMEKWINEAGVDGFNITYAVMPGSFEDFAELVIPVLEERGLLRVDGASKTLRGNLFGDGDQLAEHHPGKQFSWKLQAVPQ</sequence>
<comment type="caution">
    <text evidence="8">The sequence shown here is derived from an EMBL/GenBank/DDBJ whole genome shotgun (WGS) entry which is preliminary data.</text>
</comment>
<evidence type="ECO:0000256" key="5">
    <source>
        <dbReference type="ARBA" id="ARBA00033748"/>
    </source>
</evidence>
<feature type="binding site" evidence="6">
    <location>
        <position position="105"/>
    </location>
    <ligand>
        <name>FMN</name>
        <dbReference type="ChEBI" id="CHEBI:58210"/>
    </ligand>
</feature>
<dbReference type="GO" id="GO:0016705">
    <property type="term" value="F:oxidoreductase activity, acting on paired donors, with incorporation or reduction of molecular oxygen"/>
    <property type="evidence" value="ECO:0007669"/>
    <property type="project" value="InterPro"/>
</dbReference>
<comment type="similarity">
    <text evidence="5">Belongs to the NtaA/SnaA/DszA monooxygenase family.</text>
</comment>
<keyword evidence="2 6" id="KW-0288">FMN</keyword>
<dbReference type="InterPro" id="IPR036661">
    <property type="entry name" value="Luciferase-like_sf"/>
</dbReference>
<protein>
    <submittedName>
        <fullName evidence="8">LLM class flavin-dependent oxidoreductase</fullName>
    </submittedName>
</protein>
<dbReference type="AlphaFoldDB" id="A0A429Y7Z9"/>
<evidence type="ECO:0000256" key="2">
    <source>
        <dbReference type="ARBA" id="ARBA00022643"/>
    </source>
</evidence>
<dbReference type="RefSeq" id="WP_126047617.1">
    <property type="nucleotide sequence ID" value="NZ_QYTV02000001.1"/>
</dbReference>
<dbReference type="InterPro" id="IPR011251">
    <property type="entry name" value="Luciferase-like_dom"/>
</dbReference>
<dbReference type="EMBL" id="QYTV02000001">
    <property type="protein sequence ID" value="RST77532.1"/>
    <property type="molecule type" value="Genomic_DNA"/>
</dbReference>
<evidence type="ECO:0000313" key="8">
    <source>
        <dbReference type="EMBL" id="RST77532.1"/>
    </source>
</evidence>
<dbReference type="OrthoDB" id="3265338at2"/>
<dbReference type="Gene3D" id="3.20.20.30">
    <property type="entry name" value="Luciferase-like domain"/>
    <property type="match status" value="1"/>
</dbReference>
<feature type="binding site" evidence="6">
    <location>
        <position position="159"/>
    </location>
    <ligand>
        <name>FMN</name>
        <dbReference type="ChEBI" id="CHEBI:58210"/>
    </ligand>
</feature>
<evidence type="ECO:0000256" key="3">
    <source>
        <dbReference type="ARBA" id="ARBA00023002"/>
    </source>
</evidence>
<dbReference type="Proteomes" id="UP000287156">
    <property type="component" value="Unassembled WGS sequence"/>
</dbReference>
<gene>
    <name evidence="8" type="ORF">D4T97_003365</name>
</gene>
<feature type="binding site" evidence="6">
    <location>
        <position position="231"/>
    </location>
    <ligand>
        <name>FMN</name>
        <dbReference type="ChEBI" id="CHEBI:58210"/>
    </ligand>
</feature>
<dbReference type="NCBIfam" id="TIGR03860">
    <property type="entry name" value="FMN_nitrolo"/>
    <property type="match status" value="1"/>
</dbReference>
<keyword evidence="1 6" id="KW-0285">Flavoprotein</keyword>
<dbReference type="InterPro" id="IPR051260">
    <property type="entry name" value="Diverse_substr_monoxygenases"/>
</dbReference>
<dbReference type="CDD" id="cd01095">
    <property type="entry name" value="Nitrilotriacetate_monoxgenase"/>
    <property type="match status" value="1"/>
</dbReference>
<dbReference type="FunFam" id="3.20.20.30:FF:000008">
    <property type="entry name" value="Xenobiotic compound monooxygenase A subunit"/>
    <property type="match status" value="1"/>
</dbReference>
<feature type="binding site" evidence="6">
    <location>
        <position position="155"/>
    </location>
    <ligand>
        <name>FMN</name>
        <dbReference type="ChEBI" id="CHEBI:58210"/>
    </ligand>
</feature>
<dbReference type="PANTHER" id="PTHR30011">
    <property type="entry name" value="ALKANESULFONATE MONOOXYGENASE-RELATED"/>
    <property type="match status" value="1"/>
</dbReference>
<dbReference type="SUPFAM" id="SSF51679">
    <property type="entry name" value="Bacterial luciferase-like"/>
    <property type="match status" value="1"/>
</dbReference>
<name>A0A429Y7Z9_9BACI</name>
<organism evidence="8 9">
    <name type="scientific">Siminovitchia acidinfaciens</name>
    <dbReference type="NCBI Taxonomy" id="2321395"/>
    <lineage>
        <taxon>Bacteria</taxon>
        <taxon>Bacillati</taxon>
        <taxon>Bacillota</taxon>
        <taxon>Bacilli</taxon>
        <taxon>Bacillales</taxon>
        <taxon>Bacillaceae</taxon>
        <taxon>Siminovitchia</taxon>
    </lineage>
</organism>
<keyword evidence="4" id="KW-0503">Monooxygenase</keyword>
<evidence type="ECO:0000256" key="6">
    <source>
        <dbReference type="PIRSR" id="PIRSR000337-1"/>
    </source>
</evidence>
<evidence type="ECO:0000259" key="7">
    <source>
        <dbReference type="Pfam" id="PF00296"/>
    </source>
</evidence>
<dbReference type="Pfam" id="PF00296">
    <property type="entry name" value="Bac_luciferase"/>
    <property type="match status" value="1"/>
</dbReference>